<dbReference type="Pfam" id="PF14246">
    <property type="entry name" value="TetR_C_7"/>
    <property type="match status" value="1"/>
</dbReference>
<gene>
    <name evidence="2" type="ORF">KUL25_00265</name>
    <name evidence="3" type="ORF">KUL25_00270</name>
</gene>
<dbReference type="AlphaFoldDB" id="A0A975YG57"/>
<dbReference type="Gene3D" id="1.10.357.10">
    <property type="entry name" value="Tetracycline Repressor, domain 2"/>
    <property type="match status" value="1"/>
</dbReference>
<organism evidence="3">
    <name type="scientific">Gymnodinialimonas phycosphaerae</name>
    <dbReference type="NCBI Taxonomy" id="2841589"/>
    <lineage>
        <taxon>Bacteria</taxon>
        <taxon>Pseudomonadati</taxon>
        <taxon>Pseudomonadota</taxon>
        <taxon>Alphaproteobacteria</taxon>
        <taxon>Rhodobacterales</taxon>
        <taxon>Paracoccaceae</taxon>
        <taxon>Gymnodinialimonas</taxon>
    </lineage>
</organism>
<dbReference type="Proteomes" id="UP000693972">
    <property type="component" value="Unassembled WGS sequence"/>
</dbReference>
<accession>A0A975YG57</accession>
<sequence>MIAALPDNPRNFLSVVAMAFVPQMVSAEVIAVLGKFIAPGGADPAEAEKLWQAGPERIQPMLETWLKQQHDAGRLHFDNPETMAQLLPKIFHGSLQVELFMGRCTHVSEDEVQDQIAAAVNLFLAGSLPRQAKSGSSICPIRYVEDGRCDLVFGRCRIEPAIPVHVDLWEETIY</sequence>
<reference evidence="3 4" key="1">
    <citation type="submission" date="2021-07" db="EMBL/GenBank/DDBJ databases">
        <title>Karlodiniumbacter phycospheric gen. nov., sp. nov., a phycosphere bacterium isolated from karlodinium veneficum.</title>
        <authorList>
            <person name="Peng Y."/>
            <person name="Jiang L."/>
            <person name="Lee J."/>
        </authorList>
    </citation>
    <scope>NUCLEOTIDE SEQUENCE</scope>
    <source>
        <strain evidence="3 4">N5</strain>
    </source>
</reference>
<evidence type="ECO:0000313" key="4">
    <source>
        <dbReference type="Proteomes" id="UP000693972"/>
    </source>
</evidence>
<dbReference type="InterPro" id="IPR039536">
    <property type="entry name" value="TetR_C_Proteobacteria"/>
</dbReference>
<protein>
    <submittedName>
        <fullName evidence="3">TetR/AcrR family transcriptional regulator C-terminal domain-containing protein</fullName>
    </submittedName>
</protein>
<feature type="domain" description="Transcriptional regulator TetR C-terminal Proteobacteria type" evidence="1">
    <location>
        <begin position="13"/>
        <end position="125"/>
    </location>
</feature>
<keyword evidence="4" id="KW-1185">Reference proteome</keyword>
<evidence type="ECO:0000313" key="3">
    <source>
        <dbReference type="EMBL" id="QXL87996.1"/>
    </source>
</evidence>
<proteinExistence type="predicted"/>
<dbReference type="EMBL" id="CP078073">
    <property type="protein sequence ID" value="QXL87996.1"/>
    <property type="molecule type" value="Genomic_DNA"/>
</dbReference>
<evidence type="ECO:0000259" key="1">
    <source>
        <dbReference type="Pfam" id="PF14246"/>
    </source>
</evidence>
<evidence type="ECO:0000313" key="2">
    <source>
        <dbReference type="EMBL" id="MBY4891193.1"/>
    </source>
</evidence>
<dbReference type="RefSeq" id="WP_257891080.1">
    <property type="nucleotide sequence ID" value="NZ_JAIMBW010000001.1"/>
</dbReference>
<dbReference type="EMBL" id="JAIMBW010000001">
    <property type="protein sequence ID" value="MBY4891193.1"/>
    <property type="molecule type" value="Genomic_DNA"/>
</dbReference>
<name>A0A975YG57_9RHOB</name>